<evidence type="ECO:0000313" key="2">
    <source>
        <dbReference type="EMBL" id="EJZ83039.1"/>
    </source>
</evidence>
<dbReference type="EMBL" id="AHAE01000002">
    <property type="protein sequence ID" value="EJZ83039.1"/>
    <property type="molecule type" value="Genomic_DNA"/>
</dbReference>
<protein>
    <recommendedName>
        <fullName evidence="4">DUF4193 domain-containing protein</fullName>
    </recommendedName>
</protein>
<dbReference type="STRING" id="29321.AAV33_05200"/>
<comment type="caution">
    <text evidence="2">The sequence shown here is derived from an EMBL/GenBank/DDBJ whole genome shotgun (WGS) entry which is preliminary data.</text>
</comment>
<dbReference type="RefSeq" id="WP_004599924.1">
    <property type="nucleotide sequence ID" value="NZ_HF541865.1"/>
</dbReference>
<proteinExistence type="predicted"/>
<dbReference type="AlphaFoldDB" id="K0YU83"/>
<evidence type="ECO:0000256" key="1">
    <source>
        <dbReference type="SAM" id="MobiDB-lite"/>
    </source>
</evidence>
<keyword evidence="3" id="KW-1185">Reference proteome</keyword>
<evidence type="ECO:0000313" key="3">
    <source>
        <dbReference type="Proteomes" id="UP000006078"/>
    </source>
</evidence>
<dbReference type="Proteomes" id="UP000006078">
    <property type="component" value="Unassembled WGS sequence"/>
</dbReference>
<sequence>MADRFDEQPGGEDEGGSVAAESLEDLREAEDNADAVDEDGNIVDSFTPRGDDTVDETLETTVKPRRKNEFTCSSCFTVQRLSRRAYTTEAGRDVCRDCV</sequence>
<gene>
    <name evidence="2" type="ORF">HMPREF9719_00034</name>
</gene>
<feature type="compositionally biased region" description="Acidic residues" evidence="1">
    <location>
        <begin position="31"/>
        <end position="41"/>
    </location>
</feature>
<dbReference type="InterPro" id="IPR025242">
    <property type="entry name" value="DUF4193"/>
</dbReference>
<organism evidence="2 3">
    <name type="scientific">Corynebacterium otitidis ATCC 51513</name>
    <dbReference type="NCBI Taxonomy" id="883169"/>
    <lineage>
        <taxon>Bacteria</taxon>
        <taxon>Bacillati</taxon>
        <taxon>Actinomycetota</taxon>
        <taxon>Actinomycetes</taxon>
        <taxon>Mycobacteriales</taxon>
        <taxon>Corynebacteriaceae</taxon>
        <taxon>Corynebacterium</taxon>
    </lineage>
</organism>
<dbReference type="HOGENOM" id="CLU_151863_0_0_11"/>
<feature type="region of interest" description="Disordered" evidence="1">
    <location>
        <begin position="1"/>
        <end position="54"/>
    </location>
</feature>
<evidence type="ECO:0008006" key="4">
    <source>
        <dbReference type="Google" id="ProtNLM"/>
    </source>
</evidence>
<reference evidence="2 3" key="1">
    <citation type="submission" date="2012-08" db="EMBL/GenBank/DDBJ databases">
        <title>The Genome Sequence of Turicella otitidis ATCC 51513.</title>
        <authorList>
            <consortium name="The Broad Institute Genome Sequencing Platform"/>
            <person name="Earl A."/>
            <person name="Ward D."/>
            <person name="Feldgarden M."/>
            <person name="Gevers D."/>
            <person name="Huys G."/>
            <person name="Walker B."/>
            <person name="Young S.K."/>
            <person name="Zeng Q."/>
            <person name="Gargeya S."/>
            <person name="Fitzgerald M."/>
            <person name="Haas B."/>
            <person name="Abouelleil A."/>
            <person name="Alvarado L."/>
            <person name="Arachchi H.M."/>
            <person name="Berlin A.M."/>
            <person name="Chapman S.B."/>
            <person name="Goldberg J."/>
            <person name="Griggs A."/>
            <person name="Gujja S."/>
            <person name="Hansen M."/>
            <person name="Howarth C."/>
            <person name="Imamovic A."/>
            <person name="Larimer J."/>
            <person name="McCowen C."/>
            <person name="Montmayeur A."/>
            <person name="Murphy C."/>
            <person name="Neiman D."/>
            <person name="Pearson M."/>
            <person name="Priest M."/>
            <person name="Roberts A."/>
            <person name="Saif S."/>
            <person name="Shea T."/>
            <person name="Sisk P."/>
            <person name="Sykes S."/>
            <person name="Wortman J."/>
            <person name="Nusbaum C."/>
            <person name="Birren B."/>
        </authorList>
    </citation>
    <scope>NUCLEOTIDE SEQUENCE [LARGE SCALE GENOMIC DNA]</scope>
    <source>
        <strain evidence="2 3">ATCC 51513</strain>
    </source>
</reference>
<name>K0YU83_9CORY</name>
<dbReference type="Pfam" id="PF13834">
    <property type="entry name" value="DUF4193"/>
    <property type="match status" value="1"/>
</dbReference>
<accession>K0YU83</accession>